<proteinExistence type="predicted"/>
<evidence type="ECO:0000256" key="4">
    <source>
        <dbReference type="ARBA" id="ARBA00023136"/>
    </source>
</evidence>
<feature type="transmembrane region" description="Helical" evidence="6">
    <location>
        <begin position="29"/>
        <end position="49"/>
    </location>
</feature>
<evidence type="ECO:0000313" key="9">
    <source>
        <dbReference type="Proteomes" id="UP000018208"/>
    </source>
</evidence>
<evidence type="ECO:0000256" key="5">
    <source>
        <dbReference type="SAM" id="MobiDB-lite"/>
    </source>
</evidence>
<dbReference type="AlphaFoldDB" id="V6M2U2"/>
<dbReference type="SMART" id="SM00679">
    <property type="entry name" value="CTNS"/>
    <property type="match status" value="2"/>
</dbReference>
<feature type="transmembrane region" description="Helical" evidence="6">
    <location>
        <begin position="90"/>
        <end position="109"/>
    </location>
</feature>
<evidence type="ECO:0000256" key="3">
    <source>
        <dbReference type="ARBA" id="ARBA00022989"/>
    </source>
</evidence>
<dbReference type="OrthoDB" id="8048523at2759"/>
<evidence type="ECO:0000256" key="2">
    <source>
        <dbReference type="ARBA" id="ARBA00022692"/>
    </source>
</evidence>
<dbReference type="PANTHER" id="PTHR16201">
    <property type="entry name" value="SEVEN TRANSMEMBRANE PROTEIN 1-RELATED"/>
    <property type="match status" value="1"/>
</dbReference>
<dbReference type="VEuPathDB" id="GiardiaDB:SS50377_23002"/>
<dbReference type="GO" id="GO:0016020">
    <property type="term" value="C:membrane"/>
    <property type="evidence" value="ECO:0007669"/>
    <property type="project" value="UniProtKB-SubCell"/>
</dbReference>
<accession>V6M2U2</accession>
<dbReference type="Pfam" id="PF04193">
    <property type="entry name" value="PQ-loop"/>
    <property type="match status" value="2"/>
</dbReference>
<sequence>MQCICGQQNKIDPIYFINASFNTCIYTNLQLYSFIFGWISLSLWIIALYPQARDQFITREVGALSAWLIFQWLGADFLNLVSVFILDLLFTQKILAVIWITTDIVLVFQQIFFRNSKNTGVSIKLRPLEIIIYLLIISTVIISIVIYGILQAQLFKVQPTKYSTCSEGTLSNWRRIFGNILSYTAIPFYIMTRPFQIYKNYKRRSVEGLSIVMFIIALLANVTQFITLLIDTINTKINSPNEVNYDQIAFYIAAIVPACLDAVILAQFVYYRKFTPSKNNPSFQDEETKEEKTADLAISSQV</sequence>
<feature type="transmembrane region" description="Helical" evidence="6">
    <location>
        <begin position="130"/>
        <end position="152"/>
    </location>
</feature>
<evidence type="ECO:0000313" key="7">
    <source>
        <dbReference type="EMBL" id="EST47584.1"/>
    </source>
</evidence>
<dbReference type="Proteomes" id="UP000018208">
    <property type="component" value="Unassembled WGS sequence"/>
</dbReference>
<feature type="transmembrane region" description="Helical" evidence="6">
    <location>
        <begin position="61"/>
        <end position="84"/>
    </location>
</feature>
<feature type="transmembrane region" description="Helical" evidence="6">
    <location>
        <begin position="211"/>
        <end position="230"/>
    </location>
</feature>
<organism evidence="7">
    <name type="scientific">Spironucleus salmonicida</name>
    <dbReference type="NCBI Taxonomy" id="348837"/>
    <lineage>
        <taxon>Eukaryota</taxon>
        <taxon>Metamonada</taxon>
        <taxon>Diplomonadida</taxon>
        <taxon>Hexamitidae</taxon>
        <taxon>Hexamitinae</taxon>
        <taxon>Spironucleus</taxon>
    </lineage>
</organism>
<dbReference type="InterPro" id="IPR006603">
    <property type="entry name" value="PQ-loop_rpt"/>
</dbReference>
<comment type="subcellular location">
    <subcellularLocation>
        <location evidence="1">Membrane</location>
        <topology evidence="1">Multi-pass membrane protein</topology>
    </subcellularLocation>
</comment>
<feature type="transmembrane region" description="Helical" evidence="6">
    <location>
        <begin position="250"/>
        <end position="271"/>
    </location>
</feature>
<gene>
    <name evidence="7" type="ORF">SS50377_12275</name>
    <name evidence="8" type="ORF">SS50377_23002</name>
</gene>
<dbReference type="InterPro" id="IPR051415">
    <property type="entry name" value="LAAT-1"/>
</dbReference>
<dbReference type="EMBL" id="KI546038">
    <property type="protein sequence ID" value="EST47584.1"/>
    <property type="molecule type" value="Genomic_DNA"/>
</dbReference>
<keyword evidence="3 6" id="KW-1133">Transmembrane helix</keyword>
<reference evidence="8" key="2">
    <citation type="submission" date="2020-12" db="EMBL/GenBank/DDBJ databases">
        <title>New Spironucleus salmonicida genome in near-complete chromosomes.</title>
        <authorList>
            <person name="Xu F."/>
            <person name="Kurt Z."/>
            <person name="Jimenez-Gonzalez A."/>
            <person name="Astvaldsson A."/>
            <person name="Andersson J.O."/>
            <person name="Svard S.G."/>
        </authorList>
    </citation>
    <scope>NUCLEOTIDE SEQUENCE</scope>
    <source>
        <strain evidence="8">ATCC 50377</strain>
    </source>
</reference>
<evidence type="ECO:0000256" key="1">
    <source>
        <dbReference type="ARBA" id="ARBA00004141"/>
    </source>
</evidence>
<protein>
    <submittedName>
        <fullName evidence="7">PQ-loop motif-containing protein</fullName>
    </submittedName>
    <submittedName>
        <fullName evidence="8">Seven transmembrane protein 1</fullName>
    </submittedName>
</protein>
<name>V6M2U2_9EUKA</name>
<dbReference type="EMBL" id="AUWU02000003">
    <property type="protein sequence ID" value="KAH0575369.1"/>
    <property type="molecule type" value="Genomic_DNA"/>
</dbReference>
<reference evidence="7 8" key="1">
    <citation type="journal article" date="2014" name="PLoS Genet.">
        <title>The Genome of Spironucleus salmonicida Highlights a Fish Pathogen Adapted to Fluctuating Environments.</title>
        <authorList>
            <person name="Xu F."/>
            <person name="Jerlstrom-Hultqvist J."/>
            <person name="Einarsson E."/>
            <person name="Astvaldsson A."/>
            <person name="Svard S.G."/>
            <person name="Andersson J.O."/>
        </authorList>
    </citation>
    <scope>NUCLEOTIDE SEQUENCE</scope>
    <source>
        <strain evidence="8">ATCC 50377</strain>
    </source>
</reference>
<keyword evidence="4 6" id="KW-0472">Membrane</keyword>
<keyword evidence="2 6" id="KW-0812">Transmembrane</keyword>
<dbReference type="GO" id="GO:0015174">
    <property type="term" value="F:basic amino acid transmembrane transporter activity"/>
    <property type="evidence" value="ECO:0007669"/>
    <property type="project" value="TreeGrafter"/>
</dbReference>
<evidence type="ECO:0000256" key="6">
    <source>
        <dbReference type="SAM" id="Phobius"/>
    </source>
</evidence>
<keyword evidence="9" id="KW-1185">Reference proteome</keyword>
<dbReference type="Gene3D" id="1.20.1280.290">
    <property type="match status" value="2"/>
</dbReference>
<dbReference type="PANTHER" id="PTHR16201:SF34">
    <property type="entry name" value="LYSOSOMAL AMINO ACID TRANSPORTER 1"/>
    <property type="match status" value="1"/>
</dbReference>
<feature type="region of interest" description="Disordered" evidence="5">
    <location>
        <begin position="280"/>
        <end position="302"/>
    </location>
</feature>
<evidence type="ECO:0000313" key="8">
    <source>
        <dbReference type="EMBL" id="KAH0575369.1"/>
    </source>
</evidence>